<dbReference type="CDD" id="cd00093">
    <property type="entry name" value="HTH_XRE"/>
    <property type="match status" value="1"/>
</dbReference>
<feature type="region of interest" description="Disordered" evidence="1">
    <location>
        <begin position="120"/>
        <end position="140"/>
    </location>
</feature>
<evidence type="ECO:0000256" key="1">
    <source>
        <dbReference type="SAM" id="MobiDB-lite"/>
    </source>
</evidence>
<dbReference type="AlphaFoldDB" id="A0A2W2E0L4"/>
<feature type="domain" description="HTH cro/C1-type" evidence="2">
    <location>
        <begin position="16"/>
        <end position="70"/>
    </location>
</feature>
<proteinExistence type="predicted"/>
<dbReference type="PROSITE" id="PS50943">
    <property type="entry name" value="HTH_CROC1"/>
    <property type="match status" value="1"/>
</dbReference>
<name>A0A2W2E0L4_9ACTN</name>
<dbReference type="GO" id="GO:0003677">
    <property type="term" value="F:DNA binding"/>
    <property type="evidence" value="ECO:0007669"/>
    <property type="project" value="InterPro"/>
</dbReference>
<comment type="caution">
    <text evidence="3">The sequence shown here is derived from an EMBL/GenBank/DDBJ whole genome shotgun (WGS) entry which is preliminary data.</text>
</comment>
<evidence type="ECO:0000313" key="3">
    <source>
        <dbReference type="EMBL" id="PZF98513.1"/>
    </source>
</evidence>
<accession>A0A2W2E0L4</accession>
<evidence type="ECO:0000313" key="4">
    <source>
        <dbReference type="Proteomes" id="UP000248749"/>
    </source>
</evidence>
<dbReference type="SMART" id="SM00530">
    <property type="entry name" value="HTH_XRE"/>
    <property type="match status" value="1"/>
</dbReference>
<feature type="compositionally biased region" description="Basic residues" evidence="1">
    <location>
        <begin position="130"/>
        <end position="140"/>
    </location>
</feature>
<gene>
    <name evidence="3" type="ORF">C1I99_13205</name>
</gene>
<dbReference type="Pfam" id="PF01381">
    <property type="entry name" value="HTH_3"/>
    <property type="match status" value="1"/>
</dbReference>
<keyword evidence="4" id="KW-1185">Reference proteome</keyword>
<dbReference type="Gene3D" id="1.10.260.40">
    <property type="entry name" value="lambda repressor-like DNA-binding domains"/>
    <property type="match status" value="1"/>
</dbReference>
<organism evidence="3 4">
    <name type="scientific">Micromonospora deserti</name>
    <dbReference type="NCBI Taxonomy" id="2070366"/>
    <lineage>
        <taxon>Bacteria</taxon>
        <taxon>Bacillati</taxon>
        <taxon>Actinomycetota</taxon>
        <taxon>Actinomycetes</taxon>
        <taxon>Micromonosporales</taxon>
        <taxon>Micromonosporaceae</taxon>
        <taxon>Micromonospora</taxon>
    </lineage>
</organism>
<evidence type="ECO:0000259" key="2">
    <source>
        <dbReference type="PROSITE" id="PS50943"/>
    </source>
</evidence>
<dbReference type="InterPro" id="IPR010982">
    <property type="entry name" value="Lambda_DNA-bd_dom_sf"/>
</dbReference>
<dbReference type="InterPro" id="IPR001387">
    <property type="entry name" value="Cro/C1-type_HTH"/>
</dbReference>
<dbReference type="EMBL" id="POUB01000074">
    <property type="protein sequence ID" value="PZF98513.1"/>
    <property type="molecule type" value="Genomic_DNA"/>
</dbReference>
<reference evidence="3 4" key="1">
    <citation type="submission" date="2018-01" db="EMBL/GenBank/DDBJ databases">
        <title>Draft genome sequence of Salinispora sp. 13K206.</title>
        <authorList>
            <person name="Sahin N."/>
            <person name="Saygin H."/>
            <person name="Ay H."/>
        </authorList>
    </citation>
    <scope>NUCLEOTIDE SEQUENCE [LARGE SCALE GENOMIC DNA]</scope>
    <source>
        <strain evidence="3 4">13K206</strain>
    </source>
</reference>
<dbReference type="Proteomes" id="UP000248749">
    <property type="component" value="Unassembled WGS sequence"/>
</dbReference>
<dbReference type="SUPFAM" id="SSF47413">
    <property type="entry name" value="lambda repressor-like DNA-binding domains"/>
    <property type="match status" value="1"/>
</dbReference>
<sequence>MHMSDGAKRESWAEYLRRMTDRPGWSVARLARESGIHRATLFRWIAGKGGANVASVRQIAEALGDDPANALRAAGNMEGAPEEALDPDLQVIMRRLASPDTPEAEKDAIRTALKYLAQVAESAQPERPGRVIRRRGRAAS</sequence>
<protein>
    <recommendedName>
        <fullName evidence="2">HTH cro/C1-type domain-containing protein</fullName>
    </recommendedName>
</protein>